<accession>A0A9W8E8Y9</accession>
<feature type="domain" description="C2" evidence="2">
    <location>
        <begin position="90"/>
        <end position="209"/>
    </location>
</feature>
<feature type="domain" description="MHD2" evidence="3">
    <location>
        <begin position="332"/>
        <end position="452"/>
    </location>
</feature>
<evidence type="ECO:0008006" key="6">
    <source>
        <dbReference type="Google" id="ProtNLM"/>
    </source>
</evidence>
<organism evidence="4 5">
    <name type="scientific">Dispira parvispora</name>
    <dbReference type="NCBI Taxonomy" id="1520584"/>
    <lineage>
        <taxon>Eukaryota</taxon>
        <taxon>Fungi</taxon>
        <taxon>Fungi incertae sedis</taxon>
        <taxon>Zoopagomycota</taxon>
        <taxon>Kickxellomycotina</taxon>
        <taxon>Dimargaritomycetes</taxon>
        <taxon>Dimargaritales</taxon>
        <taxon>Dimargaritaceae</taxon>
        <taxon>Dispira</taxon>
    </lineage>
</organism>
<evidence type="ECO:0000256" key="1">
    <source>
        <dbReference type="SAM" id="MobiDB-lite"/>
    </source>
</evidence>
<dbReference type="OrthoDB" id="2015333at2759"/>
<dbReference type="PROSITE" id="PS51259">
    <property type="entry name" value="MHD2"/>
    <property type="match status" value="1"/>
</dbReference>
<dbReference type="InterPro" id="IPR052811">
    <property type="entry name" value="Glucose_resp_signaling"/>
</dbReference>
<reference evidence="4" key="1">
    <citation type="submission" date="2022-07" db="EMBL/GenBank/DDBJ databases">
        <title>Phylogenomic reconstructions and comparative analyses of Kickxellomycotina fungi.</title>
        <authorList>
            <person name="Reynolds N.K."/>
            <person name="Stajich J.E."/>
            <person name="Barry K."/>
            <person name="Grigoriev I.V."/>
            <person name="Crous P."/>
            <person name="Smith M.E."/>
        </authorList>
    </citation>
    <scope>NUCLEOTIDE SEQUENCE</scope>
    <source>
        <strain evidence="4">RSA 1196</strain>
    </source>
</reference>
<dbReference type="InterPro" id="IPR000008">
    <property type="entry name" value="C2_dom"/>
</dbReference>
<dbReference type="InterPro" id="IPR014772">
    <property type="entry name" value="Munc13_dom-2"/>
</dbReference>
<feature type="compositionally biased region" description="Polar residues" evidence="1">
    <location>
        <begin position="594"/>
        <end position="619"/>
    </location>
</feature>
<dbReference type="PANTHER" id="PTHR47263">
    <property type="entry name" value="ADENYLATE CYCLASE ACTIVATION PROTEIN GIT1"/>
    <property type="match status" value="1"/>
</dbReference>
<dbReference type="PROSITE" id="PS50004">
    <property type="entry name" value="C2"/>
    <property type="match status" value="1"/>
</dbReference>
<feature type="region of interest" description="Disordered" evidence="1">
    <location>
        <begin position="297"/>
        <end position="316"/>
    </location>
</feature>
<dbReference type="EMBL" id="JANBPY010000147">
    <property type="protein sequence ID" value="KAJ1968694.1"/>
    <property type="molecule type" value="Genomic_DNA"/>
</dbReference>
<sequence>MVDRYRQNVEDQFMATIALGNLENVPSFSGRSSQLLRHMGIMSAPTDVVQPVYFSLESCVAFNTMYMLAEKVDDMYVELGIQDLLLRLEEAGRHSHGPRSDPSEPHTHYLVGVDVLHANEISLDKASPKPFVTLINKDINQEVARSRPSFLGTNPRWDEYVEFTVTQNTTELLLAIQDMDDFGQEEETYAVVRFTLDVAKIGVEVTHNFKLKLHPEGELAIRLTVDQAKESVQFYFGKACRTLQMAQNSMRRMIVQQMSPYLRKCLGFKQLFKVLDQNVVRNKDSGLSPPNQFFTFLRGRGSTNGTTGSSQEAQDKSLKRSKSVIYDPEMCDQALLPLTDYLNTNLSVLFQNLHSGVSKLIVESIWREILRVVDDLLLPPAVGYFNKKDYNILRSSQLSLVYDCLERLKMFFNGDGATGIDLLERLESRHFFELLRIREYYQLTNNELADRYIAVKEQSYLPEETRRRHAVQRRKSVWTYGNRQRRQKLHRDSKKATNDVEILERLLILREEMDMAEALSQDSGKVNMHPRGLLTFLNSLSLTSNSQANESSQPPPQKDSPVLISPAVTPLPGQQQFASSGAAGSYRTLPGASTHPSGTNTVGPYQSLVMSPQSSNNASPRGYYGSQGSPAQLPDGGIRDTTFFRSSGGHPQGSGSNQSPLTRPQSYPASLSQSSLPPRGNLPSPQSPPHQDNTFPGRRSAAGF</sequence>
<keyword evidence="5" id="KW-1185">Reference proteome</keyword>
<comment type="caution">
    <text evidence="4">The sequence shown here is derived from an EMBL/GenBank/DDBJ whole genome shotgun (WGS) entry which is preliminary data.</text>
</comment>
<feature type="compositionally biased region" description="Low complexity" evidence="1">
    <location>
        <begin position="301"/>
        <end position="310"/>
    </location>
</feature>
<evidence type="ECO:0000259" key="3">
    <source>
        <dbReference type="PROSITE" id="PS51259"/>
    </source>
</evidence>
<evidence type="ECO:0000313" key="4">
    <source>
        <dbReference type="EMBL" id="KAJ1968694.1"/>
    </source>
</evidence>
<gene>
    <name evidence="4" type="ORF">IWQ62_001082</name>
</gene>
<evidence type="ECO:0000259" key="2">
    <source>
        <dbReference type="PROSITE" id="PS50004"/>
    </source>
</evidence>
<evidence type="ECO:0000313" key="5">
    <source>
        <dbReference type="Proteomes" id="UP001150925"/>
    </source>
</evidence>
<feature type="compositionally biased region" description="Polar residues" evidence="1">
    <location>
        <begin position="653"/>
        <end position="676"/>
    </location>
</feature>
<dbReference type="Proteomes" id="UP001150925">
    <property type="component" value="Unassembled WGS sequence"/>
</dbReference>
<dbReference type="AlphaFoldDB" id="A0A9W8E8Y9"/>
<proteinExistence type="predicted"/>
<dbReference type="InterPro" id="IPR035892">
    <property type="entry name" value="C2_domain_sf"/>
</dbReference>
<dbReference type="SUPFAM" id="SSF49562">
    <property type="entry name" value="C2 domain (Calcium/lipid-binding domain, CaLB)"/>
    <property type="match status" value="1"/>
</dbReference>
<dbReference type="Gene3D" id="2.60.40.150">
    <property type="entry name" value="C2 domain"/>
    <property type="match status" value="1"/>
</dbReference>
<name>A0A9W8E8Y9_9FUNG</name>
<dbReference type="Pfam" id="PF00168">
    <property type="entry name" value="C2"/>
    <property type="match status" value="1"/>
</dbReference>
<dbReference type="Gene3D" id="1.20.58.1100">
    <property type="match status" value="1"/>
</dbReference>
<feature type="region of interest" description="Disordered" evidence="1">
    <location>
        <begin position="545"/>
        <end position="704"/>
    </location>
</feature>
<dbReference type="PANTHER" id="PTHR47263:SF1">
    <property type="entry name" value="C2 DOMAIN PROTEIN (AFU_ORTHOLOGUE AFUA_7G02350)"/>
    <property type="match status" value="1"/>
</dbReference>
<protein>
    <recommendedName>
        <fullName evidence="6">C2 domain-containing protein</fullName>
    </recommendedName>
</protein>